<dbReference type="Proteomes" id="UP001499910">
    <property type="component" value="Unassembled WGS sequence"/>
</dbReference>
<comment type="caution">
    <text evidence="2">The sequence shown here is derived from an EMBL/GenBank/DDBJ whole genome shotgun (WGS) entry which is preliminary data.</text>
</comment>
<evidence type="ECO:0000313" key="3">
    <source>
        <dbReference type="Proteomes" id="UP001499910"/>
    </source>
</evidence>
<keyword evidence="3" id="KW-1185">Reference proteome</keyword>
<feature type="signal peptide" evidence="1">
    <location>
        <begin position="1"/>
        <end position="29"/>
    </location>
</feature>
<dbReference type="RefSeq" id="WP_345229531.1">
    <property type="nucleotide sequence ID" value="NZ_BAABHW010000005.1"/>
</dbReference>
<feature type="chain" id="PRO_5046298592" evidence="1">
    <location>
        <begin position="30"/>
        <end position="57"/>
    </location>
</feature>
<evidence type="ECO:0000256" key="1">
    <source>
        <dbReference type="SAM" id="SignalP"/>
    </source>
</evidence>
<protein>
    <submittedName>
        <fullName evidence="2">Uncharacterized protein</fullName>
    </submittedName>
</protein>
<proteinExistence type="predicted"/>
<evidence type="ECO:0000313" key="2">
    <source>
        <dbReference type="EMBL" id="GAA5079737.1"/>
    </source>
</evidence>
<gene>
    <name evidence="2" type="ORF">GCM10023209_32400</name>
</gene>
<dbReference type="EMBL" id="BAABHW010000005">
    <property type="protein sequence ID" value="GAA5079737.1"/>
    <property type="molecule type" value="Genomic_DNA"/>
</dbReference>
<organism evidence="2 3">
    <name type="scientific">[Roseibacterium] beibuensis</name>
    <dbReference type="NCBI Taxonomy" id="1193142"/>
    <lineage>
        <taxon>Bacteria</taxon>
        <taxon>Pseudomonadati</taxon>
        <taxon>Pseudomonadota</taxon>
        <taxon>Alphaproteobacteria</taxon>
        <taxon>Rhodobacterales</taxon>
        <taxon>Roseobacteraceae</taxon>
        <taxon>Roseicyclus</taxon>
    </lineage>
</organism>
<keyword evidence="1" id="KW-0732">Signal</keyword>
<reference evidence="3" key="1">
    <citation type="journal article" date="2019" name="Int. J. Syst. Evol. Microbiol.">
        <title>The Global Catalogue of Microorganisms (GCM) 10K type strain sequencing project: providing services to taxonomists for standard genome sequencing and annotation.</title>
        <authorList>
            <consortium name="The Broad Institute Genomics Platform"/>
            <consortium name="The Broad Institute Genome Sequencing Center for Infectious Disease"/>
            <person name="Wu L."/>
            <person name="Ma J."/>
        </authorList>
    </citation>
    <scope>NUCLEOTIDE SEQUENCE [LARGE SCALE GENOMIC DNA]</scope>
    <source>
        <strain evidence="3">JCM 18015</strain>
    </source>
</reference>
<accession>A0ABP9LJD1</accession>
<sequence>MPRISAVLHSLRTWSLALMLGWVGPAAHAKQVGVDAWENPSYTTLDWIEGVPGLYWY</sequence>
<name>A0ABP9LJD1_9RHOB</name>